<gene>
    <name evidence="1" type="ORF">CFP56_009450</name>
</gene>
<dbReference type="AlphaFoldDB" id="A0AAW0L3F9"/>
<comment type="caution">
    <text evidence="1">The sequence shown here is derived from an EMBL/GenBank/DDBJ whole genome shotgun (WGS) entry which is preliminary data.</text>
</comment>
<dbReference type="Gramene" id="rna-CFP56_66368">
    <property type="protein sequence ID" value="cds-POE48490.1"/>
    <property type="gene ID" value="gene-CFP56_66368"/>
</dbReference>
<organism evidence="1 2">
    <name type="scientific">Quercus suber</name>
    <name type="common">Cork oak</name>
    <dbReference type="NCBI Taxonomy" id="58331"/>
    <lineage>
        <taxon>Eukaryota</taxon>
        <taxon>Viridiplantae</taxon>
        <taxon>Streptophyta</taxon>
        <taxon>Embryophyta</taxon>
        <taxon>Tracheophyta</taxon>
        <taxon>Spermatophyta</taxon>
        <taxon>Magnoliopsida</taxon>
        <taxon>eudicotyledons</taxon>
        <taxon>Gunneridae</taxon>
        <taxon>Pentapetalae</taxon>
        <taxon>rosids</taxon>
        <taxon>fabids</taxon>
        <taxon>Fagales</taxon>
        <taxon>Fagaceae</taxon>
        <taxon>Quercus</taxon>
    </lineage>
</organism>
<evidence type="ECO:0000313" key="1">
    <source>
        <dbReference type="EMBL" id="KAK7845371.1"/>
    </source>
</evidence>
<keyword evidence="2" id="KW-1185">Reference proteome</keyword>
<dbReference type="EMBL" id="PKMF04000171">
    <property type="protein sequence ID" value="KAK7845371.1"/>
    <property type="molecule type" value="Genomic_DNA"/>
</dbReference>
<reference evidence="1 2" key="1">
    <citation type="journal article" date="2018" name="Sci. Data">
        <title>The draft genome sequence of cork oak.</title>
        <authorList>
            <person name="Ramos A.M."/>
            <person name="Usie A."/>
            <person name="Barbosa P."/>
            <person name="Barros P.M."/>
            <person name="Capote T."/>
            <person name="Chaves I."/>
            <person name="Simoes F."/>
            <person name="Abreu I."/>
            <person name="Carrasquinho I."/>
            <person name="Faro C."/>
            <person name="Guimaraes J.B."/>
            <person name="Mendonca D."/>
            <person name="Nobrega F."/>
            <person name="Rodrigues L."/>
            <person name="Saibo N.J.M."/>
            <person name="Varela M.C."/>
            <person name="Egas C."/>
            <person name="Matos J."/>
            <person name="Miguel C.M."/>
            <person name="Oliveira M.M."/>
            <person name="Ricardo C.P."/>
            <person name="Goncalves S."/>
        </authorList>
    </citation>
    <scope>NUCLEOTIDE SEQUENCE [LARGE SCALE GENOMIC DNA]</scope>
    <source>
        <strain evidence="2">cv. HL8</strain>
    </source>
</reference>
<proteinExistence type="predicted"/>
<evidence type="ECO:0000313" key="2">
    <source>
        <dbReference type="Proteomes" id="UP000237347"/>
    </source>
</evidence>
<name>A0AAW0L3F9_QUESU</name>
<protein>
    <submittedName>
        <fullName evidence="1">Uncharacterized protein</fullName>
    </submittedName>
</protein>
<dbReference type="Proteomes" id="UP000237347">
    <property type="component" value="Unassembled WGS sequence"/>
</dbReference>
<accession>A0AAW0L3F9</accession>
<sequence>MNYNDEYMVWFRPRTVRHITKETSYWDTLVESQLRIMAKCKPGSEIYTDCIKALQSVEEIGRLTLDDARDSGNTSELAIGCGRQASGR</sequence>